<dbReference type="AlphaFoldDB" id="A0A1F7GU54"/>
<dbReference type="InterPro" id="IPR036291">
    <property type="entry name" value="NAD(P)-bd_dom_sf"/>
</dbReference>
<accession>A0A1F7GU54</accession>
<dbReference type="SUPFAM" id="SSF51735">
    <property type="entry name" value="NAD(P)-binding Rossmann-fold domains"/>
    <property type="match status" value="1"/>
</dbReference>
<dbReference type="GO" id="GO:0051287">
    <property type="term" value="F:NAD binding"/>
    <property type="evidence" value="ECO:0007669"/>
    <property type="project" value="InterPro"/>
</dbReference>
<keyword evidence="2 4" id="KW-0560">Oxidoreductase</keyword>
<dbReference type="PANTHER" id="PTHR43761:SF1">
    <property type="entry name" value="D-ISOMER SPECIFIC 2-HYDROXYACID DEHYDROGENASE CATALYTIC DOMAIN-CONTAINING PROTEIN-RELATED"/>
    <property type="match status" value="1"/>
</dbReference>
<protein>
    <recommendedName>
        <fullName evidence="9">D-isomer specific 2-hydroxyacid dehydrogenase NAD-binding domain-containing protein</fullName>
    </recommendedName>
</protein>
<dbReference type="GO" id="GO:0016616">
    <property type="term" value="F:oxidoreductase activity, acting on the CH-OH group of donors, NAD or NADP as acceptor"/>
    <property type="evidence" value="ECO:0007669"/>
    <property type="project" value="InterPro"/>
</dbReference>
<sequence>AKIDRKLIDNFSHLKYIGMLGTGYGGIDVKYAALKNITVTNIADYAIEGVAEFTIAILLEYLRSVAQAKAQAKQGNFSDNFSGIEIKGKTFGVIGLGHIGARTAELAQAFGAHVIYWSKNRKKEIEQKGIKFSDNLFSQANIITINLALNPETENFLNADRIASIKKGAIVINPSPMELLDFHALISRLKKGDITFMLDHSDEMTKEQLEALKPFDNCIIYPPIAYLTAEASKRKKRIYIDNLKNFIVGKPTNKVS</sequence>
<dbReference type="SUPFAM" id="SSF52283">
    <property type="entry name" value="Formate/glycerate dehydrogenase catalytic domain-like"/>
    <property type="match status" value="1"/>
</dbReference>
<dbReference type="Pfam" id="PF02826">
    <property type="entry name" value="2-Hacid_dh_C"/>
    <property type="match status" value="1"/>
</dbReference>
<evidence type="ECO:0000256" key="1">
    <source>
        <dbReference type="ARBA" id="ARBA00005854"/>
    </source>
</evidence>
<proteinExistence type="inferred from homology"/>
<comment type="similarity">
    <text evidence="1 4">Belongs to the D-isomer specific 2-hydroxyacid dehydrogenase family.</text>
</comment>
<feature type="domain" description="D-isomer specific 2-hydroxyacid dehydrogenase catalytic" evidence="5">
    <location>
        <begin position="2"/>
        <end position="254"/>
    </location>
</feature>
<dbReference type="Proteomes" id="UP000177159">
    <property type="component" value="Unassembled WGS sequence"/>
</dbReference>
<evidence type="ECO:0000259" key="5">
    <source>
        <dbReference type="Pfam" id="PF00389"/>
    </source>
</evidence>
<dbReference type="PANTHER" id="PTHR43761">
    <property type="entry name" value="D-ISOMER SPECIFIC 2-HYDROXYACID DEHYDROGENASE FAMILY PROTEIN (AFU_ORTHOLOGUE AFUA_1G13630)"/>
    <property type="match status" value="1"/>
</dbReference>
<evidence type="ECO:0000313" key="8">
    <source>
        <dbReference type="Proteomes" id="UP000177159"/>
    </source>
</evidence>
<gene>
    <name evidence="7" type="ORF">A3C24_04605</name>
</gene>
<evidence type="ECO:0000259" key="6">
    <source>
        <dbReference type="Pfam" id="PF02826"/>
    </source>
</evidence>
<evidence type="ECO:0000256" key="3">
    <source>
        <dbReference type="ARBA" id="ARBA00023027"/>
    </source>
</evidence>
<dbReference type="InterPro" id="IPR006140">
    <property type="entry name" value="D-isomer_DH_NAD-bd"/>
</dbReference>
<dbReference type="EMBL" id="MFZM01000040">
    <property type="protein sequence ID" value="OGK22580.1"/>
    <property type="molecule type" value="Genomic_DNA"/>
</dbReference>
<evidence type="ECO:0000256" key="4">
    <source>
        <dbReference type="RuleBase" id="RU003719"/>
    </source>
</evidence>
<evidence type="ECO:0000313" key="7">
    <source>
        <dbReference type="EMBL" id="OGK22580.1"/>
    </source>
</evidence>
<feature type="domain" description="D-isomer specific 2-hydroxyacid dehydrogenase NAD-binding" evidence="6">
    <location>
        <begin position="56"/>
        <end position="223"/>
    </location>
</feature>
<feature type="non-terminal residue" evidence="7">
    <location>
        <position position="1"/>
    </location>
</feature>
<name>A0A1F7GU54_9BACT</name>
<dbReference type="InterPro" id="IPR050418">
    <property type="entry name" value="D-iso_2-hydroxyacid_DH_PdxB"/>
</dbReference>
<dbReference type="Gene3D" id="3.40.50.720">
    <property type="entry name" value="NAD(P)-binding Rossmann-like Domain"/>
    <property type="match status" value="2"/>
</dbReference>
<dbReference type="InterPro" id="IPR006139">
    <property type="entry name" value="D-isomer_2_OHA_DH_cat_dom"/>
</dbReference>
<keyword evidence="3" id="KW-0520">NAD</keyword>
<organism evidence="7 8">
    <name type="scientific">Candidatus Roizmanbacteria bacterium RIFCSPHIGHO2_02_FULL_37_24</name>
    <dbReference type="NCBI Taxonomy" id="1802037"/>
    <lineage>
        <taxon>Bacteria</taxon>
        <taxon>Candidatus Roizmaniibacteriota</taxon>
    </lineage>
</organism>
<evidence type="ECO:0008006" key="9">
    <source>
        <dbReference type="Google" id="ProtNLM"/>
    </source>
</evidence>
<evidence type="ECO:0000256" key="2">
    <source>
        <dbReference type="ARBA" id="ARBA00023002"/>
    </source>
</evidence>
<comment type="caution">
    <text evidence="7">The sequence shown here is derived from an EMBL/GenBank/DDBJ whole genome shotgun (WGS) entry which is preliminary data.</text>
</comment>
<reference evidence="7 8" key="1">
    <citation type="journal article" date="2016" name="Nat. Commun.">
        <title>Thousands of microbial genomes shed light on interconnected biogeochemical processes in an aquifer system.</title>
        <authorList>
            <person name="Anantharaman K."/>
            <person name="Brown C.T."/>
            <person name="Hug L.A."/>
            <person name="Sharon I."/>
            <person name="Castelle C.J."/>
            <person name="Probst A.J."/>
            <person name="Thomas B.C."/>
            <person name="Singh A."/>
            <person name="Wilkins M.J."/>
            <person name="Karaoz U."/>
            <person name="Brodie E.L."/>
            <person name="Williams K.H."/>
            <person name="Hubbard S.S."/>
            <person name="Banfield J.F."/>
        </authorList>
    </citation>
    <scope>NUCLEOTIDE SEQUENCE [LARGE SCALE GENOMIC DNA]</scope>
</reference>
<dbReference type="Pfam" id="PF00389">
    <property type="entry name" value="2-Hacid_dh"/>
    <property type="match status" value="1"/>
</dbReference>